<dbReference type="Proteomes" id="UP000371977">
    <property type="component" value="Unassembled WGS sequence"/>
</dbReference>
<feature type="region of interest" description="Disordered" evidence="1">
    <location>
        <begin position="28"/>
        <end position="49"/>
    </location>
</feature>
<proteinExistence type="predicted"/>
<dbReference type="RefSeq" id="WP_148623603.1">
    <property type="nucleotide sequence ID" value="NZ_SDGZ01000024.1"/>
</dbReference>
<protein>
    <submittedName>
        <fullName evidence="2">Uncharacterized protein</fullName>
    </submittedName>
</protein>
<comment type="caution">
    <text evidence="2">The sequence shown here is derived from an EMBL/GenBank/DDBJ whole genome shotgun (WGS) entry which is preliminary data.</text>
</comment>
<dbReference type="EMBL" id="SDGZ01000024">
    <property type="protein sequence ID" value="TYC48110.1"/>
    <property type="molecule type" value="Genomic_DNA"/>
</dbReference>
<dbReference type="AlphaFoldDB" id="A0A6C2C223"/>
<keyword evidence="3" id="KW-1185">Reference proteome</keyword>
<dbReference type="OrthoDB" id="1650483at2"/>
<gene>
    <name evidence="2" type="ORF">ESZ50_10075</name>
</gene>
<reference evidence="2 3" key="1">
    <citation type="submission" date="2019-01" db="EMBL/GenBank/DDBJ databases">
        <title>Weissella sp. nov., a novel lactic acid bacterium isolated from animal feces.</title>
        <authorList>
            <person name="Wang L.-T."/>
        </authorList>
    </citation>
    <scope>NUCLEOTIDE SEQUENCE [LARGE SCALE GENOMIC DNA]</scope>
    <source>
        <strain evidence="2 3">8H-2</strain>
    </source>
</reference>
<sequence length="231" mass="23942">MKDKVKKPFYKRIWVWVIVLLLIIGVGSSQGKSTGSSSSSSSSSSTAKAASANSTTSKVKVISNTAVTTDLTTGSDYVVGKDIKAGTYDITTDSGSGNVMSKDGRLNIILSAPADANSDLSLTSYHAILKDGETIEIDSIPSVHFQASTSPTAISNGNLNAGDYVVGQDIAPGRYTLALVAGSGNVQTNDYNVNEIFNSDSSAGGVSSTTVTLHTGEVLSFDVQTISLTKK</sequence>
<evidence type="ECO:0000256" key="1">
    <source>
        <dbReference type="SAM" id="MobiDB-lite"/>
    </source>
</evidence>
<evidence type="ECO:0000313" key="3">
    <source>
        <dbReference type="Proteomes" id="UP000371977"/>
    </source>
</evidence>
<organism evidence="2 3">
    <name type="scientific">Weissella muntiaci</name>
    <dbReference type="NCBI Taxonomy" id="2508881"/>
    <lineage>
        <taxon>Bacteria</taxon>
        <taxon>Bacillati</taxon>
        <taxon>Bacillota</taxon>
        <taxon>Bacilli</taxon>
        <taxon>Lactobacillales</taxon>
        <taxon>Lactobacillaceae</taxon>
        <taxon>Weissella</taxon>
    </lineage>
</organism>
<accession>A0A6C2C223</accession>
<name>A0A6C2C223_9LACO</name>
<evidence type="ECO:0000313" key="2">
    <source>
        <dbReference type="EMBL" id="TYC48110.1"/>
    </source>
</evidence>